<evidence type="ECO:0000313" key="2">
    <source>
        <dbReference type="EMBL" id="OEK05626.1"/>
    </source>
</evidence>
<dbReference type="PROSITE" id="PS51186">
    <property type="entry name" value="GNAT"/>
    <property type="match status" value="1"/>
</dbReference>
<name>A0A1E5T2Q0_9BACT</name>
<dbReference type="InterPro" id="IPR000182">
    <property type="entry name" value="GNAT_dom"/>
</dbReference>
<sequence>MIMIKPIRAEETWPIRHRVMWPNESLVYVKLKEDQDGHHFGLHVADELVAVVSLFPKGDSAQFRKLATLKNHQKKGYGSALIRHILAYSSHNEISSIWCNARAEKQAFYRQFGFQTTSQTFIKNGQSYVTMEKTI</sequence>
<gene>
    <name evidence="2" type="ORF">BFP71_16240</name>
</gene>
<evidence type="ECO:0000313" key="3">
    <source>
        <dbReference type="Proteomes" id="UP000095552"/>
    </source>
</evidence>
<dbReference type="Pfam" id="PF13673">
    <property type="entry name" value="Acetyltransf_10"/>
    <property type="match status" value="1"/>
</dbReference>
<dbReference type="InterPro" id="IPR016181">
    <property type="entry name" value="Acyl_CoA_acyltransferase"/>
</dbReference>
<proteinExistence type="predicted"/>
<reference evidence="2 3" key="1">
    <citation type="submission" date="2016-08" db="EMBL/GenBank/DDBJ databases">
        <title>Draft genome of Fabibacter sp. strain SK-8.</title>
        <authorList>
            <person name="Wong S.-K."/>
            <person name="Hamasaki K."/>
            <person name="Yoshizawa S."/>
        </authorList>
    </citation>
    <scope>NUCLEOTIDE SEQUENCE [LARGE SCALE GENOMIC DNA]</scope>
    <source>
        <strain evidence="2 3">SK-8</strain>
    </source>
</reference>
<dbReference type="GO" id="GO:0016747">
    <property type="term" value="F:acyltransferase activity, transferring groups other than amino-acyl groups"/>
    <property type="evidence" value="ECO:0007669"/>
    <property type="project" value="InterPro"/>
</dbReference>
<dbReference type="Gene3D" id="3.40.630.30">
    <property type="match status" value="1"/>
</dbReference>
<dbReference type="AlphaFoldDB" id="A0A1E5T2Q0"/>
<dbReference type="EMBL" id="MDGQ01000005">
    <property type="protein sequence ID" value="OEK05626.1"/>
    <property type="molecule type" value="Genomic_DNA"/>
</dbReference>
<organism evidence="2 3">
    <name type="scientific">Roseivirga misakiensis</name>
    <dbReference type="NCBI Taxonomy" id="1563681"/>
    <lineage>
        <taxon>Bacteria</taxon>
        <taxon>Pseudomonadati</taxon>
        <taxon>Bacteroidota</taxon>
        <taxon>Cytophagia</taxon>
        <taxon>Cytophagales</taxon>
        <taxon>Roseivirgaceae</taxon>
        <taxon>Roseivirga</taxon>
    </lineage>
</organism>
<dbReference type="STRING" id="1563681.BFP71_16240"/>
<keyword evidence="2" id="KW-0808">Transferase</keyword>
<accession>A0A1E5T2Q0</accession>
<keyword evidence="3" id="KW-1185">Reference proteome</keyword>
<evidence type="ECO:0000259" key="1">
    <source>
        <dbReference type="PROSITE" id="PS51186"/>
    </source>
</evidence>
<dbReference type="SUPFAM" id="SSF55729">
    <property type="entry name" value="Acyl-CoA N-acyltransferases (Nat)"/>
    <property type="match status" value="1"/>
</dbReference>
<comment type="caution">
    <text evidence="2">The sequence shown here is derived from an EMBL/GenBank/DDBJ whole genome shotgun (WGS) entry which is preliminary data.</text>
</comment>
<protein>
    <submittedName>
        <fullName evidence="2">GNAT family N-acetyltransferase</fullName>
    </submittedName>
</protein>
<dbReference type="Proteomes" id="UP000095552">
    <property type="component" value="Unassembled WGS sequence"/>
</dbReference>
<feature type="domain" description="N-acetyltransferase" evidence="1">
    <location>
        <begin position="2"/>
        <end position="135"/>
    </location>
</feature>
<dbReference type="CDD" id="cd04301">
    <property type="entry name" value="NAT_SF"/>
    <property type="match status" value="1"/>
</dbReference>